<comment type="caution">
    <text evidence="1">The sequence shown here is derived from an EMBL/GenBank/DDBJ whole genome shotgun (WGS) entry which is preliminary data.</text>
</comment>
<evidence type="ECO:0000313" key="1">
    <source>
        <dbReference type="EMBL" id="KAJ9056073.1"/>
    </source>
</evidence>
<dbReference type="Proteomes" id="UP001165960">
    <property type="component" value="Unassembled WGS sequence"/>
</dbReference>
<organism evidence="1 2">
    <name type="scientific">Entomophthora muscae</name>
    <dbReference type="NCBI Taxonomy" id="34485"/>
    <lineage>
        <taxon>Eukaryota</taxon>
        <taxon>Fungi</taxon>
        <taxon>Fungi incertae sedis</taxon>
        <taxon>Zoopagomycota</taxon>
        <taxon>Entomophthoromycotina</taxon>
        <taxon>Entomophthoromycetes</taxon>
        <taxon>Entomophthorales</taxon>
        <taxon>Entomophthoraceae</taxon>
        <taxon>Entomophthora</taxon>
    </lineage>
</organism>
<accession>A0ACC2S129</accession>
<gene>
    <name evidence="1" type="ORF">DSO57_1036787</name>
</gene>
<keyword evidence="2" id="KW-1185">Reference proteome</keyword>
<sequence>MKLISLLLVSLVASQEEARSLKVIVHMGFGTLSHIKPLLEMGTVLRSRNHTVVYAAFDNYEKFNKPYQFPFAALGEFSHERDQRAKMKKDFSDRQVHDPIKSLAKNFAISAPAAYDIVYPSLSRVVDDEKPDVIICDFFSSACRDVAEMKGIPLITGFQSTDMLGITGSSFITDRMSYRSITTDKLSFFQRFNDKLLTPLKAMYRLDAMTKAVNKARARHGVPPASLPFGDFSTSLGLANTFEGLEAATPLPPYIKMVGPIKSDSHTPLTPELTKFLDTHPRTLYIAFGSSVVLADFDIKNLVLGGLTALEEGTIDGILWGLGKTAAEDFPEKFNINGTEISRNALFSNNHPHIRLLPWAPQSAILEHKNTRLFVSHGGLESAVEAMFSSTPILCMPFFGDQPRNARKLEDAGVGKYVDRLAATPATLTSGIKYMLDDNGGMISANVKRMRTIVQFGSHRKELGADAIEEYAYIAQACRPFNQQKYGQTPCELQHLTMASRNMPFIQAKLIDVYSFAILLFVAGLYISVYVARSLTTQLSKSPLDDEKKDQ</sequence>
<reference evidence="1" key="1">
    <citation type="submission" date="2022-04" db="EMBL/GenBank/DDBJ databases">
        <title>Genome of the entomopathogenic fungus Entomophthora muscae.</title>
        <authorList>
            <person name="Elya C."/>
            <person name="Lovett B.R."/>
            <person name="Lee E."/>
            <person name="Macias A.M."/>
            <person name="Hajek A.E."/>
            <person name="De Bivort B.L."/>
            <person name="Kasson M.T."/>
            <person name="De Fine Licht H.H."/>
            <person name="Stajich J.E."/>
        </authorList>
    </citation>
    <scope>NUCLEOTIDE SEQUENCE</scope>
    <source>
        <strain evidence="1">Berkeley</strain>
    </source>
</reference>
<dbReference type="EMBL" id="QTSX02006046">
    <property type="protein sequence ID" value="KAJ9056073.1"/>
    <property type="molecule type" value="Genomic_DNA"/>
</dbReference>
<proteinExistence type="predicted"/>
<name>A0ACC2S129_9FUNG</name>
<protein>
    <submittedName>
        <fullName evidence="1">Uncharacterized protein</fullName>
    </submittedName>
</protein>
<evidence type="ECO:0000313" key="2">
    <source>
        <dbReference type="Proteomes" id="UP001165960"/>
    </source>
</evidence>